<reference evidence="4" key="1">
    <citation type="submission" date="2016-10" db="EMBL/GenBank/DDBJ databases">
        <authorList>
            <person name="Varghese N."/>
            <person name="Submissions S."/>
        </authorList>
    </citation>
    <scope>NUCLEOTIDE SEQUENCE [LARGE SCALE GENOMIC DNA]</scope>
    <source>
        <strain evidence="4">IBRC-M 10655</strain>
    </source>
</reference>
<organism evidence="3 4">
    <name type="scientific">Actinokineospora alba</name>
    <dbReference type="NCBI Taxonomy" id="504798"/>
    <lineage>
        <taxon>Bacteria</taxon>
        <taxon>Bacillati</taxon>
        <taxon>Actinomycetota</taxon>
        <taxon>Actinomycetes</taxon>
        <taxon>Pseudonocardiales</taxon>
        <taxon>Pseudonocardiaceae</taxon>
        <taxon>Actinokineospora</taxon>
    </lineage>
</organism>
<protein>
    <submittedName>
        <fullName evidence="3">Low affinity Fe/Cu permease</fullName>
    </submittedName>
</protein>
<dbReference type="RefSeq" id="WP_091381083.1">
    <property type="nucleotide sequence ID" value="NZ_FNDV01000010.1"/>
</dbReference>
<feature type="transmembrane region" description="Helical" evidence="2">
    <location>
        <begin position="52"/>
        <end position="69"/>
    </location>
</feature>
<dbReference type="GO" id="GO:0055085">
    <property type="term" value="P:transmembrane transport"/>
    <property type="evidence" value="ECO:0007669"/>
    <property type="project" value="InterPro"/>
</dbReference>
<keyword evidence="2" id="KW-1133">Transmembrane helix</keyword>
<dbReference type="Proteomes" id="UP000199651">
    <property type="component" value="Unassembled WGS sequence"/>
</dbReference>
<evidence type="ECO:0000256" key="2">
    <source>
        <dbReference type="SAM" id="Phobius"/>
    </source>
</evidence>
<dbReference type="STRING" id="504798.SAMN05421871_110180"/>
<feature type="transmembrane region" description="Helical" evidence="2">
    <location>
        <begin position="29"/>
        <end position="46"/>
    </location>
</feature>
<dbReference type="EMBL" id="FNJB01000010">
    <property type="protein sequence ID" value="SDP57172.1"/>
    <property type="molecule type" value="Genomic_DNA"/>
</dbReference>
<accession>A0A1H0TSW3</accession>
<feature type="region of interest" description="Disordered" evidence="1">
    <location>
        <begin position="112"/>
        <end position="135"/>
    </location>
</feature>
<keyword evidence="2" id="KW-0812">Transmembrane</keyword>
<keyword evidence="4" id="KW-1185">Reference proteome</keyword>
<dbReference type="InterPro" id="IPR007251">
    <property type="entry name" value="Iron_permease_Fet4"/>
</dbReference>
<dbReference type="Pfam" id="PF04120">
    <property type="entry name" value="Iron_permease"/>
    <property type="match status" value="1"/>
</dbReference>
<keyword evidence="2" id="KW-0472">Membrane</keyword>
<gene>
    <name evidence="3" type="ORF">SAMN05192558_110180</name>
</gene>
<evidence type="ECO:0000313" key="4">
    <source>
        <dbReference type="Proteomes" id="UP000199651"/>
    </source>
</evidence>
<dbReference type="AlphaFoldDB" id="A0A1H0TSW3"/>
<proteinExistence type="predicted"/>
<dbReference type="OrthoDB" id="3391137at2"/>
<name>A0A1H0TSW3_9PSEU</name>
<evidence type="ECO:0000313" key="3">
    <source>
        <dbReference type="EMBL" id="SDP57172.1"/>
    </source>
</evidence>
<sequence length="135" mass="14700">MSTRHIREAFSTTAEVLAKVAGSPWTSGLGVLTVLTLLIAGVSTGFADTWQLVVYSAGSLVSLLVLFSIQHTTNRQTNAILLKLDELVRATEGAHDELIAIEDRELHEQEQLHDLQRQGELRPTAVPAEDAGKSR</sequence>
<evidence type="ECO:0000256" key="1">
    <source>
        <dbReference type="SAM" id="MobiDB-lite"/>
    </source>
</evidence>